<evidence type="ECO:0000313" key="2">
    <source>
        <dbReference type="Proteomes" id="UP000887568"/>
    </source>
</evidence>
<dbReference type="GeneID" id="119725434"/>
<evidence type="ECO:0000313" key="1">
    <source>
        <dbReference type="EnsemblMetazoa" id="XP_038052768.1"/>
    </source>
</evidence>
<dbReference type="Proteomes" id="UP000887568">
    <property type="component" value="Unplaced"/>
</dbReference>
<dbReference type="EnsemblMetazoa" id="XM_038196840.1">
    <property type="protein sequence ID" value="XP_038052768.1"/>
    <property type="gene ID" value="LOC119725434"/>
</dbReference>
<keyword evidence="2" id="KW-1185">Reference proteome</keyword>
<accession>A0A913ZLU3</accession>
<name>A0A913ZLU3_PATMI</name>
<organism evidence="1 2">
    <name type="scientific">Patiria miniata</name>
    <name type="common">Bat star</name>
    <name type="synonym">Asterina miniata</name>
    <dbReference type="NCBI Taxonomy" id="46514"/>
    <lineage>
        <taxon>Eukaryota</taxon>
        <taxon>Metazoa</taxon>
        <taxon>Echinodermata</taxon>
        <taxon>Eleutherozoa</taxon>
        <taxon>Asterozoa</taxon>
        <taxon>Asteroidea</taxon>
        <taxon>Valvatacea</taxon>
        <taxon>Valvatida</taxon>
        <taxon>Asterinidae</taxon>
        <taxon>Patiria</taxon>
    </lineage>
</organism>
<proteinExistence type="predicted"/>
<dbReference type="AlphaFoldDB" id="A0A913ZLU3"/>
<protein>
    <submittedName>
        <fullName evidence="1">Uncharacterized protein</fullName>
    </submittedName>
</protein>
<reference evidence="1" key="1">
    <citation type="submission" date="2022-11" db="UniProtKB">
        <authorList>
            <consortium name="EnsemblMetazoa"/>
        </authorList>
    </citation>
    <scope>IDENTIFICATION</scope>
</reference>
<sequence>MGEDVVTGLAPCNVSSGWIAVTLYTGSPPELAPTTEVPSSSIETISPEPTEEATTAPVFIASPPVIIETWPDPAVTRIPDFSTWIFHFKFNQNVNRPSRPAFVKVYYCIGFRVFSIDASADDNVHFPAPDTMQVVVPATLKALLARGQVFHVLLDEGVVTGPGPRYAPSAAVTDPDFYKVLYSGLVYESSETPYYTTPAPPSSCSDTERPTIIQSWPAEGFYSSDSLDKLILKYDQEVSINRDCMYHFTFVCNNLGM</sequence>
<dbReference type="RefSeq" id="XP_038052768.1">
    <property type="nucleotide sequence ID" value="XM_038196840.1"/>
</dbReference>